<dbReference type="InterPro" id="IPR036396">
    <property type="entry name" value="Cyt_P450_sf"/>
</dbReference>
<sequence length="55" mass="6313">MGSVGYGELWRNLRRISALEIFSSARLTSLFSIRSDEVNILMRRLHSISSHSYAK</sequence>
<proteinExistence type="predicted"/>
<protein>
    <submittedName>
        <fullName evidence="1">Uncharacterized protein</fullName>
    </submittedName>
</protein>
<comment type="caution">
    <text evidence="1">The sequence shown here is derived from an EMBL/GenBank/DDBJ whole genome shotgun (WGS) entry which is preliminary data.</text>
</comment>
<dbReference type="Proteomes" id="UP001141253">
    <property type="component" value="Chromosome 1"/>
</dbReference>
<reference evidence="1" key="1">
    <citation type="submission" date="2022-10" db="EMBL/GenBank/DDBJ databases">
        <authorList>
            <person name="Hyden B.L."/>
            <person name="Feng K."/>
            <person name="Yates T."/>
            <person name="Jawdy S."/>
            <person name="Smart L.B."/>
            <person name="Muchero W."/>
        </authorList>
    </citation>
    <scope>NUCLEOTIDE SEQUENCE</scope>
    <source>
        <tissue evidence="1">Shoot tip</tissue>
    </source>
</reference>
<feature type="non-terminal residue" evidence="1">
    <location>
        <position position="55"/>
    </location>
</feature>
<evidence type="ECO:0000313" key="2">
    <source>
        <dbReference type="Proteomes" id="UP001141253"/>
    </source>
</evidence>
<keyword evidence="2" id="KW-1185">Reference proteome</keyword>
<accession>A0ABQ9C7L5</accession>
<evidence type="ECO:0000313" key="1">
    <source>
        <dbReference type="EMBL" id="KAJ6394904.1"/>
    </source>
</evidence>
<name>A0ABQ9C7L5_9ROSI</name>
<dbReference type="SUPFAM" id="SSF48264">
    <property type="entry name" value="Cytochrome P450"/>
    <property type="match status" value="1"/>
</dbReference>
<dbReference type="EMBL" id="JAPFFI010000005">
    <property type="protein sequence ID" value="KAJ6394904.1"/>
    <property type="molecule type" value="Genomic_DNA"/>
</dbReference>
<organism evidence="1 2">
    <name type="scientific">Salix suchowensis</name>
    <dbReference type="NCBI Taxonomy" id="1278906"/>
    <lineage>
        <taxon>Eukaryota</taxon>
        <taxon>Viridiplantae</taxon>
        <taxon>Streptophyta</taxon>
        <taxon>Embryophyta</taxon>
        <taxon>Tracheophyta</taxon>
        <taxon>Spermatophyta</taxon>
        <taxon>Magnoliopsida</taxon>
        <taxon>eudicotyledons</taxon>
        <taxon>Gunneridae</taxon>
        <taxon>Pentapetalae</taxon>
        <taxon>rosids</taxon>
        <taxon>fabids</taxon>
        <taxon>Malpighiales</taxon>
        <taxon>Salicaceae</taxon>
        <taxon>Saliceae</taxon>
        <taxon>Salix</taxon>
    </lineage>
</organism>
<gene>
    <name evidence="1" type="ORF">OIU77_024005</name>
</gene>
<reference evidence="1" key="2">
    <citation type="journal article" date="2023" name="Int. J. Mol. Sci.">
        <title>De Novo Assembly and Annotation of 11 Diverse Shrub Willow (Salix) Genomes Reveals Novel Gene Organization in Sex-Linked Regions.</title>
        <authorList>
            <person name="Hyden B."/>
            <person name="Feng K."/>
            <person name="Yates T.B."/>
            <person name="Jawdy S."/>
            <person name="Cereghino C."/>
            <person name="Smart L.B."/>
            <person name="Muchero W."/>
        </authorList>
    </citation>
    <scope>NUCLEOTIDE SEQUENCE</scope>
    <source>
        <tissue evidence="1">Shoot tip</tissue>
    </source>
</reference>